<sequence length="119" mass="13395">MQARNSKTAIRIFLAAKKRRTAQPTDVHLILEDRHSAMNILCTSFSVVAAATNASHYTTGINSKDAVELSDASLAMHCCTKLPQPCRVLQNPREYKRQTHTSDSVRQPAYQIRSDRRRA</sequence>
<dbReference type="AlphaFoldDB" id="R9P3F2"/>
<proteinExistence type="predicted"/>
<gene>
    <name evidence="2" type="ORF">PHSY_003551</name>
</gene>
<evidence type="ECO:0000256" key="1">
    <source>
        <dbReference type="SAM" id="MobiDB-lite"/>
    </source>
</evidence>
<dbReference type="EMBL" id="DF238799">
    <property type="protein sequence ID" value="GAC95973.1"/>
    <property type="molecule type" value="Genomic_DNA"/>
</dbReference>
<feature type="region of interest" description="Disordered" evidence="1">
    <location>
        <begin position="91"/>
        <end position="119"/>
    </location>
</feature>
<keyword evidence="3" id="KW-1185">Reference proteome</keyword>
<dbReference type="Proteomes" id="UP000014071">
    <property type="component" value="Unassembled WGS sequence"/>
</dbReference>
<evidence type="ECO:0000313" key="3">
    <source>
        <dbReference type="Proteomes" id="UP000014071"/>
    </source>
</evidence>
<reference evidence="3" key="1">
    <citation type="journal article" date="2013" name="Genome Announc.">
        <title>Draft genome sequence of the basidiomycetous yeast-like fungus Pseudozyma hubeiensis SY62, which produces an abundant amount of the biosurfactant mannosylerythritol lipids.</title>
        <authorList>
            <person name="Konishi M."/>
            <person name="Hatada Y."/>
            <person name="Horiuchi J."/>
        </authorList>
    </citation>
    <scope>NUCLEOTIDE SEQUENCE [LARGE SCALE GENOMIC DNA]</scope>
    <source>
        <strain evidence="3">SY62</strain>
    </source>
</reference>
<name>R9P3F2_PSEHS</name>
<accession>R9P3F2</accession>
<dbReference type="RefSeq" id="XP_012189560.1">
    <property type="nucleotide sequence ID" value="XM_012334170.1"/>
</dbReference>
<dbReference type="GeneID" id="24108839"/>
<organism evidence="2 3">
    <name type="scientific">Pseudozyma hubeiensis (strain SY62)</name>
    <name type="common">Yeast</name>
    <dbReference type="NCBI Taxonomy" id="1305764"/>
    <lineage>
        <taxon>Eukaryota</taxon>
        <taxon>Fungi</taxon>
        <taxon>Dikarya</taxon>
        <taxon>Basidiomycota</taxon>
        <taxon>Ustilaginomycotina</taxon>
        <taxon>Ustilaginomycetes</taxon>
        <taxon>Ustilaginales</taxon>
        <taxon>Ustilaginaceae</taxon>
        <taxon>Pseudozyma</taxon>
    </lineage>
</organism>
<protein>
    <submittedName>
        <fullName evidence="2">Uncharacterized protein</fullName>
    </submittedName>
</protein>
<evidence type="ECO:0000313" key="2">
    <source>
        <dbReference type="EMBL" id="GAC95973.1"/>
    </source>
</evidence>
<dbReference type="HOGENOM" id="CLU_2062520_0_0_1"/>